<feature type="compositionally biased region" description="Polar residues" evidence="1">
    <location>
        <begin position="252"/>
        <end position="328"/>
    </location>
</feature>
<dbReference type="RefSeq" id="WP_184624192.1">
    <property type="nucleotide sequence ID" value="NZ_JACHCC010000004.1"/>
</dbReference>
<feature type="chain" id="PRO_5030894244" description="YXWGXW repeat-containing protein" evidence="2">
    <location>
        <begin position="28"/>
        <end position="498"/>
    </location>
</feature>
<dbReference type="EMBL" id="JACHCC010000004">
    <property type="protein sequence ID" value="MBB6499453.1"/>
    <property type="molecule type" value="Genomic_DNA"/>
</dbReference>
<dbReference type="Pfam" id="PF20245">
    <property type="entry name" value="DUF6600"/>
    <property type="match status" value="1"/>
</dbReference>
<feature type="region of interest" description="Disordered" evidence="1">
    <location>
        <begin position="449"/>
        <end position="498"/>
    </location>
</feature>
<feature type="compositionally biased region" description="Low complexity" evidence="1">
    <location>
        <begin position="449"/>
        <end position="479"/>
    </location>
</feature>
<dbReference type="PANTHER" id="PTHR10013:SF0">
    <property type="entry name" value="GENERAL VESICULAR TRANSPORT FACTOR P115"/>
    <property type="match status" value="1"/>
</dbReference>
<dbReference type="InterPro" id="IPR046535">
    <property type="entry name" value="DUF6600"/>
</dbReference>
<comment type="caution">
    <text evidence="3">The sequence shown here is derived from an EMBL/GenBank/DDBJ whole genome shotgun (WGS) entry which is preliminary data.</text>
</comment>
<dbReference type="GO" id="GO:0006886">
    <property type="term" value="P:intracellular protein transport"/>
    <property type="evidence" value="ECO:0007669"/>
    <property type="project" value="TreeGrafter"/>
</dbReference>
<evidence type="ECO:0000256" key="1">
    <source>
        <dbReference type="SAM" id="MobiDB-lite"/>
    </source>
</evidence>
<dbReference type="Proteomes" id="UP000521017">
    <property type="component" value="Unassembled WGS sequence"/>
</dbReference>
<evidence type="ECO:0000256" key="2">
    <source>
        <dbReference type="SAM" id="SignalP"/>
    </source>
</evidence>
<feature type="compositionally biased region" description="Low complexity" evidence="1">
    <location>
        <begin position="235"/>
        <end position="244"/>
    </location>
</feature>
<feature type="compositionally biased region" description="Polar residues" evidence="1">
    <location>
        <begin position="339"/>
        <end position="348"/>
    </location>
</feature>
<dbReference type="InterPro" id="IPR024095">
    <property type="entry name" value="Vesicle_P115"/>
</dbReference>
<keyword evidence="2" id="KW-0732">Signal</keyword>
<reference evidence="3 4" key="1">
    <citation type="submission" date="2020-08" db="EMBL/GenBank/DDBJ databases">
        <title>Genomic Encyclopedia of Type Strains, Phase IV (KMG-V): Genome sequencing to study the core and pangenomes of soil and plant-associated prokaryotes.</title>
        <authorList>
            <person name="Whitman W."/>
        </authorList>
    </citation>
    <scope>NUCLEOTIDE SEQUENCE [LARGE SCALE GENOMIC DNA]</scope>
    <source>
        <strain evidence="3 4">M2T3</strain>
    </source>
</reference>
<dbReference type="GO" id="GO:0012507">
    <property type="term" value="C:ER to Golgi transport vesicle membrane"/>
    <property type="evidence" value="ECO:0007669"/>
    <property type="project" value="TreeGrafter"/>
</dbReference>
<dbReference type="GO" id="GO:0006888">
    <property type="term" value="P:endoplasmic reticulum to Golgi vesicle-mediated transport"/>
    <property type="evidence" value="ECO:0007669"/>
    <property type="project" value="TreeGrafter"/>
</dbReference>
<protein>
    <recommendedName>
        <fullName evidence="5">YXWGXW repeat-containing protein</fullName>
    </recommendedName>
</protein>
<dbReference type="AlphaFoldDB" id="A0A7X0J1S3"/>
<feature type="region of interest" description="Disordered" evidence="1">
    <location>
        <begin position="222"/>
        <end position="368"/>
    </location>
</feature>
<gene>
    <name evidence="3" type="ORF">HDF25_001595</name>
</gene>
<evidence type="ECO:0000313" key="3">
    <source>
        <dbReference type="EMBL" id="MBB6499453.1"/>
    </source>
</evidence>
<organism evidence="3 4">
    <name type="scientific">Pedobacter cryoconitis</name>
    <dbReference type="NCBI Taxonomy" id="188932"/>
    <lineage>
        <taxon>Bacteria</taxon>
        <taxon>Pseudomonadati</taxon>
        <taxon>Bacteroidota</taxon>
        <taxon>Sphingobacteriia</taxon>
        <taxon>Sphingobacteriales</taxon>
        <taxon>Sphingobacteriaceae</taxon>
        <taxon>Pedobacter</taxon>
    </lineage>
</organism>
<sequence length="498" mass="58003">MKKLIKLPAVLLGLMLLFSGLTQKVMAQGYDDISLQSFYDELSPYGTWIQDPQYGNVWRPDVDQGDFRPYYTDGRWVMTEYGNTWVSDYDWGWAPFHYGRWITNSYNQWVWIPDTVWGPAWVSWRSGGGYYGWAPLGPGFSININIGGGGGYYNTPNNWWNFVSQRDIYSNRYPRYSSRNITIINRTTIINNTYGRGGRNTYYTGPRAEEIRRATNRDVRVYNISRSETPGRTSITNNNINIYNPRSGGRSGNVNPSRSGDVNNSRSGNVNPSRSGDVNNSRSGNVNPSRSGDVNNSRSGNFNPSRSGDVNNSRSGNVNPSRSGNTVVGTPYQPGRTGSDVNNRGGQSRQDQTQQMQQQRQQQQRQQQDQQRQQQVQQQQRQQQDQQRQQQVQQQQRQQQDQQRQQQVQQQQRQQQDQQRQQQVQQQRQQQDQQRQQQQRQQQMQQQQRQQQDQQRQQQQRQQQDQQRQQQEQQRQQQDSRSSGGDAPQRSDSRGGRN</sequence>
<feature type="signal peptide" evidence="2">
    <location>
        <begin position="1"/>
        <end position="27"/>
    </location>
</feature>
<evidence type="ECO:0008006" key="5">
    <source>
        <dbReference type="Google" id="ProtNLM"/>
    </source>
</evidence>
<dbReference type="PANTHER" id="PTHR10013">
    <property type="entry name" value="GENERAL VESICULAR TRANSPORT FACTOR P115"/>
    <property type="match status" value="1"/>
</dbReference>
<feature type="compositionally biased region" description="Low complexity" evidence="1">
    <location>
        <begin position="349"/>
        <end position="368"/>
    </location>
</feature>
<dbReference type="GO" id="GO:0061025">
    <property type="term" value="P:membrane fusion"/>
    <property type="evidence" value="ECO:0007669"/>
    <property type="project" value="TreeGrafter"/>
</dbReference>
<feature type="compositionally biased region" description="Basic and acidic residues" evidence="1">
    <location>
        <begin position="489"/>
        <end position="498"/>
    </location>
</feature>
<name>A0A7X0J1S3_9SPHI</name>
<evidence type="ECO:0000313" key="4">
    <source>
        <dbReference type="Proteomes" id="UP000521017"/>
    </source>
</evidence>
<accession>A0A7X0J1S3</accession>
<feature type="compositionally biased region" description="Polar residues" evidence="1">
    <location>
        <begin position="224"/>
        <end position="234"/>
    </location>
</feature>
<proteinExistence type="predicted"/>